<dbReference type="OrthoDB" id="17199at2759"/>
<feature type="compositionally biased region" description="Polar residues" evidence="10">
    <location>
        <begin position="38"/>
        <end position="61"/>
    </location>
</feature>
<dbReference type="PANTHER" id="PTHR12645:SF0">
    <property type="entry name" value="FAD-LINKED SULFHYDRYL OXIDASE ALR"/>
    <property type="match status" value="1"/>
</dbReference>
<organism evidence="12 13">
    <name type="scientific">Hermetia illucens</name>
    <name type="common">Black soldier fly</name>
    <dbReference type="NCBI Taxonomy" id="343691"/>
    <lineage>
        <taxon>Eukaryota</taxon>
        <taxon>Metazoa</taxon>
        <taxon>Ecdysozoa</taxon>
        <taxon>Arthropoda</taxon>
        <taxon>Hexapoda</taxon>
        <taxon>Insecta</taxon>
        <taxon>Pterygota</taxon>
        <taxon>Neoptera</taxon>
        <taxon>Endopterygota</taxon>
        <taxon>Diptera</taxon>
        <taxon>Brachycera</taxon>
        <taxon>Stratiomyomorpha</taxon>
        <taxon>Stratiomyidae</taxon>
        <taxon>Hermetiinae</taxon>
        <taxon>Hermetia</taxon>
    </lineage>
</organism>
<keyword evidence="6" id="KW-0496">Mitochondrion</keyword>
<dbReference type="SUPFAM" id="SSF69000">
    <property type="entry name" value="FAD-dependent thiol oxidase"/>
    <property type="match status" value="1"/>
</dbReference>
<dbReference type="PANTHER" id="PTHR12645">
    <property type="entry name" value="ALR/ERV"/>
    <property type="match status" value="1"/>
</dbReference>
<dbReference type="InterPro" id="IPR017905">
    <property type="entry name" value="ERV/ALR_sulphydryl_oxidase"/>
</dbReference>
<evidence type="ECO:0000259" key="11">
    <source>
        <dbReference type="PROSITE" id="PS51324"/>
    </source>
</evidence>
<dbReference type="Pfam" id="PF04777">
    <property type="entry name" value="Evr1_Alr"/>
    <property type="match status" value="1"/>
</dbReference>
<gene>
    <name evidence="12" type="ORF">HERILL_LOCUS923</name>
</gene>
<evidence type="ECO:0000256" key="2">
    <source>
        <dbReference type="ARBA" id="ARBA00004569"/>
    </source>
</evidence>
<accession>A0A7R8UB93</accession>
<comment type="cofactor">
    <cofactor evidence="1 9">
        <name>FAD</name>
        <dbReference type="ChEBI" id="CHEBI:57692"/>
    </cofactor>
</comment>
<dbReference type="Gene3D" id="1.20.120.310">
    <property type="entry name" value="ERV/ALR sulfhydryl oxidase domain"/>
    <property type="match status" value="1"/>
</dbReference>
<sequence>MSQYGPNSKRNSYQGDPSCRSCTDFKTWTKRQRDALHMSSSAAGTNENKQQIPQVETQNQYRDCPLDKNELGRATWGLLHSISVTIPEHPTETQRRDLVNLMNSLAQFYPCEYCARDLRNELIKEPVDASSQHNFAQWLCRLHNRVNTKIGKPIFDCSKVYERWRDGWLDGSCD</sequence>
<dbReference type="FunCoup" id="A0A7R8UB93">
    <property type="interactions" value="1267"/>
</dbReference>
<dbReference type="InterPro" id="IPR036774">
    <property type="entry name" value="ERV/ALR_sulphydryl_oxid_sf"/>
</dbReference>
<evidence type="ECO:0000256" key="6">
    <source>
        <dbReference type="ARBA" id="ARBA00023128"/>
    </source>
</evidence>
<evidence type="ECO:0000313" key="12">
    <source>
        <dbReference type="EMBL" id="CAD7077588.1"/>
    </source>
</evidence>
<dbReference type="GO" id="GO:0050660">
    <property type="term" value="F:flavin adenine dinucleotide binding"/>
    <property type="evidence" value="ECO:0007669"/>
    <property type="project" value="TreeGrafter"/>
</dbReference>
<comment type="catalytic activity">
    <reaction evidence="8 9">
        <text>2 R'C(R)SH + O2 = R'C(R)S-S(R)CR' + H2O2</text>
        <dbReference type="Rhea" id="RHEA:17357"/>
        <dbReference type="ChEBI" id="CHEBI:15379"/>
        <dbReference type="ChEBI" id="CHEBI:16240"/>
        <dbReference type="ChEBI" id="CHEBI:16520"/>
        <dbReference type="ChEBI" id="CHEBI:17412"/>
        <dbReference type="EC" id="1.8.3.2"/>
    </reaction>
</comment>
<evidence type="ECO:0000256" key="8">
    <source>
        <dbReference type="ARBA" id="ARBA00048864"/>
    </source>
</evidence>
<evidence type="ECO:0000256" key="10">
    <source>
        <dbReference type="SAM" id="MobiDB-lite"/>
    </source>
</evidence>
<evidence type="ECO:0000256" key="9">
    <source>
        <dbReference type="RuleBase" id="RU371123"/>
    </source>
</evidence>
<dbReference type="InParanoid" id="A0A7R8UB93"/>
<evidence type="ECO:0000256" key="4">
    <source>
        <dbReference type="ARBA" id="ARBA00022827"/>
    </source>
</evidence>
<dbReference type="PROSITE" id="PS51324">
    <property type="entry name" value="ERV_ALR"/>
    <property type="match status" value="1"/>
</dbReference>
<proteinExistence type="predicted"/>
<keyword evidence="3 9" id="KW-0285">Flavoprotein</keyword>
<feature type="region of interest" description="Disordered" evidence="10">
    <location>
        <begin position="33"/>
        <end position="61"/>
    </location>
</feature>
<dbReference type="GO" id="GO:0016971">
    <property type="term" value="F:flavin-dependent sulfhydryl oxidase activity"/>
    <property type="evidence" value="ECO:0007669"/>
    <property type="project" value="InterPro"/>
</dbReference>
<dbReference type="GO" id="GO:0005758">
    <property type="term" value="C:mitochondrial intermembrane space"/>
    <property type="evidence" value="ECO:0007669"/>
    <property type="project" value="UniProtKB-SubCell"/>
</dbReference>
<keyword evidence="7" id="KW-1015">Disulfide bond</keyword>
<reference evidence="12 13" key="1">
    <citation type="submission" date="2020-11" db="EMBL/GenBank/DDBJ databases">
        <authorList>
            <person name="Wallbank WR R."/>
            <person name="Pardo Diaz C."/>
            <person name="Kozak K."/>
            <person name="Martin S."/>
            <person name="Jiggins C."/>
            <person name="Moest M."/>
            <person name="Warren A I."/>
            <person name="Generalovic N T."/>
            <person name="Byers J.R.P. K."/>
            <person name="Montejo-Kovacevich G."/>
            <person name="Yen C E."/>
        </authorList>
    </citation>
    <scope>NUCLEOTIDE SEQUENCE [LARGE SCALE GENOMIC DNA]</scope>
</reference>
<evidence type="ECO:0000256" key="7">
    <source>
        <dbReference type="ARBA" id="ARBA00023157"/>
    </source>
</evidence>
<dbReference type="FunFam" id="1.20.120.310:FF:000003">
    <property type="entry name" value="Sulfhydryl oxidase"/>
    <property type="match status" value="1"/>
</dbReference>
<dbReference type="InterPro" id="IPR039799">
    <property type="entry name" value="ALR/ERV"/>
</dbReference>
<dbReference type="AlphaFoldDB" id="A0A7R8UB93"/>
<evidence type="ECO:0000256" key="3">
    <source>
        <dbReference type="ARBA" id="ARBA00022630"/>
    </source>
</evidence>
<feature type="region of interest" description="Disordered" evidence="10">
    <location>
        <begin position="1"/>
        <end position="20"/>
    </location>
</feature>
<keyword evidence="4 9" id="KW-0274">FAD</keyword>
<keyword evidence="13" id="KW-1185">Reference proteome</keyword>
<dbReference type="EC" id="1.8.3.2" evidence="9"/>
<keyword evidence="5 9" id="KW-0560">Oxidoreductase</keyword>
<name>A0A7R8UB93_HERIL</name>
<dbReference type="OMA" id="TWMCEAH"/>
<feature type="domain" description="ERV/ALR sulfhydryl oxidase" evidence="11">
    <location>
        <begin position="64"/>
        <end position="164"/>
    </location>
</feature>
<evidence type="ECO:0000256" key="5">
    <source>
        <dbReference type="ARBA" id="ARBA00023002"/>
    </source>
</evidence>
<evidence type="ECO:0000313" key="13">
    <source>
        <dbReference type="Proteomes" id="UP000594454"/>
    </source>
</evidence>
<comment type="subcellular location">
    <subcellularLocation>
        <location evidence="2">Mitochondrion intermembrane space</location>
    </subcellularLocation>
</comment>
<protein>
    <recommendedName>
        <fullName evidence="9">Sulfhydryl oxidase</fullName>
        <ecNumber evidence="9">1.8.3.2</ecNumber>
    </recommendedName>
</protein>
<dbReference type="Proteomes" id="UP000594454">
    <property type="component" value="Chromosome 1"/>
</dbReference>
<dbReference type="EMBL" id="LR899009">
    <property type="protein sequence ID" value="CAD7077588.1"/>
    <property type="molecule type" value="Genomic_DNA"/>
</dbReference>
<evidence type="ECO:0000256" key="1">
    <source>
        <dbReference type="ARBA" id="ARBA00001974"/>
    </source>
</evidence>